<organism evidence="2 3">
    <name type="scientific">Tsukamurella soli</name>
    <dbReference type="NCBI Taxonomy" id="644556"/>
    <lineage>
        <taxon>Bacteria</taxon>
        <taxon>Bacillati</taxon>
        <taxon>Actinomycetota</taxon>
        <taxon>Actinomycetes</taxon>
        <taxon>Mycobacteriales</taxon>
        <taxon>Tsukamurellaceae</taxon>
        <taxon>Tsukamurella</taxon>
    </lineage>
</organism>
<proteinExistence type="predicted"/>
<keyword evidence="1" id="KW-1133">Transmembrane helix</keyword>
<gene>
    <name evidence="2" type="ORF">GCM10023147_37860</name>
</gene>
<dbReference type="EMBL" id="BAABFR010000074">
    <property type="protein sequence ID" value="GAA4399852.1"/>
    <property type="molecule type" value="Genomic_DNA"/>
</dbReference>
<name>A0ABP8K487_9ACTN</name>
<feature type="transmembrane region" description="Helical" evidence="1">
    <location>
        <begin position="31"/>
        <end position="53"/>
    </location>
</feature>
<keyword evidence="1" id="KW-0472">Membrane</keyword>
<sequence length="77" mass="7888">MSIGRLAVFSLGPAALVLVVAAVLVVTVRPGPVVALVIIAVGLVGSVAVMGFVSRRMVDRALAREDAEQAPHADRDA</sequence>
<evidence type="ECO:0000313" key="2">
    <source>
        <dbReference type="EMBL" id="GAA4399852.1"/>
    </source>
</evidence>
<keyword evidence="3" id="KW-1185">Reference proteome</keyword>
<dbReference type="Proteomes" id="UP001500635">
    <property type="component" value="Unassembled WGS sequence"/>
</dbReference>
<evidence type="ECO:0000256" key="1">
    <source>
        <dbReference type="SAM" id="Phobius"/>
    </source>
</evidence>
<protein>
    <submittedName>
        <fullName evidence="2">Uncharacterized protein</fullName>
    </submittedName>
</protein>
<reference evidence="3" key="1">
    <citation type="journal article" date="2019" name="Int. J. Syst. Evol. Microbiol.">
        <title>The Global Catalogue of Microorganisms (GCM) 10K type strain sequencing project: providing services to taxonomists for standard genome sequencing and annotation.</title>
        <authorList>
            <consortium name="The Broad Institute Genomics Platform"/>
            <consortium name="The Broad Institute Genome Sequencing Center for Infectious Disease"/>
            <person name="Wu L."/>
            <person name="Ma J."/>
        </authorList>
    </citation>
    <scope>NUCLEOTIDE SEQUENCE [LARGE SCALE GENOMIC DNA]</scope>
    <source>
        <strain evidence="3">JCM 17688</strain>
    </source>
</reference>
<evidence type="ECO:0000313" key="3">
    <source>
        <dbReference type="Proteomes" id="UP001500635"/>
    </source>
</evidence>
<comment type="caution">
    <text evidence="2">The sequence shown here is derived from an EMBL/GenBank/DDBJ whole genome shotgun (WGS) entry which is preliminary data.</text>
</comment>
<accession>A0ABP8K487</accession>
<keyword evidence="1" id="KW-0812">Transmembrane</keyword>